<reference evidence="1 2" key="1">
    <citation type="journal article" date="2019" name="Commun. Biol.">
        <title>The bagworm genome reveals a unique fibroin gene that provides high tensile strength.</title>
        <authorList>
            <person name="Kono N."/>
            <person name="Nakamura H."/>
            <person name="Ohtoshi R."/>
            <person name="Tomita M."/>
            <person name="Numata K."/>
            <person name="Arakawa K."/>
        </authorList>
    </citation>
    <scope>NUCLEOTIDE SEQUENCE [LARGE SCALE GENOMIC DNA]</scope>
</reference>
<dbReference type="AlphaFoldDB" id="A0A4C1Y7L4"/>
<protein>
    <submittedName>
        <fullName evidence="1">Uncharacterized protein</fullName>
    </submittedName>
</protein>
<organism evidence="1 2">
    <name type="scientific">Eumeta variegata</name>
    <name type="common">Bagworm moth</name>
    <name type="synonym">Eumeta japonica</name>
    <dbReference type="NCBI Taxonomy" id="151549"/>
    <lineage>
        <taxon>Eukaryota</taxon>
        <taxon>Metazoa</taxon>
        <taxon>Ecdysozoa</taxon>
        <taxon>Arthropoda</taxon>
        <taxon>Hexapoda</taxon>
        <taxon>Insecta</taxon>
        <taxon>Pterygota</taxon>
        <taxon>Neoptera</taxon>
        <taxon>Endopterygota</taxon>
        <taxon>Lepidoptera</taxon>
        <taxon>Glossata</taxon>
        <taxon>Ditrysia</taxon>
        <taxon>Tineoidea</taxon>
        <taxon>Psychidae</taxon>
        <taxon>Oiketicinae</taxon>
        <taxon>Eumeta</taxon>
    </lineage>
</organism>
<evidence type="ECO:0000313" key="1">
    <source>
        <dbReference type="EMBL" id="GBP70559.1"/>
    </source>
</evidence>
<name>A0A4C1Y7L4_EUMVA</name>
<gene>
    <name evidence="1" type="ORF">EVAR_54367_1</name>
</gene>
<keyword evidence="2" id="KW-1185">Reference proteome</keyword>
<dbReference type="Proteomes" id="UP000299102">
    <property type="component" value="Unassembled WGS sequence"/>
</dbReference>
<sequence>MEMLVVTSVVRQKLVEHGVEFVFYDTFCVTVVLNSNPIPVSLVSDLDTKINYNPEADGNPANIKGQPGEIASSLLCEGFTSNRSSSYLSSKC</sequence>
<evidence type="ECO:0000313" key="2">
    <source>
        <dbReference type="Proteomes" id="UP000299102"/>
    </source>
</evidence>
<proteinExistence type="predicted"/>
<comment type="caution">
    <text evidence="1">The sequence shown here is derived from an EMBL/GenBank/DDBJ whole genome shotgun (WGS) entry which is preliminary data.</text>
</comment>
<dbReference type="EMBL" id="BGZK01001079">
    <property type="protein sequence ID" value="GBP70559.1"/>
    <property type="molecule type" value="Genomic_DNA"/>
</dbReference>
<accession>A0A4C1Y7L4</accession>